<name>A0A8K1CR28_PYTOL</name>
<dbReference type="PANTHER" id="PTHR12187:SF11">
    <property type="entry name" value="PHOSPHATIDYLINOSITOL-3,4-BISPHOSPHATE 4-PHOSPHATASE"/>
    <property type="match status" value="1"/>
</dbReference>
<dbReference type="PANTHER" id="PTHR12187">
    <property type="entry name" value="AGAP000124-PA"/>
    <property type="match status" value="1"/>
</dbReference>
<dbReference type="Proteomes" id="UP000794436">
    <property type="component" value="Unassembled WGS sequence"/>
</dbReference>
<dbReference type="InterPro" id="IPR039034">
    <property type="entry name" value="INPP4"/>
</dbReference>
<feature type="transmembrane region" description="Helical" evidence="5">
    <location>
        <begin position="114"/>
        <end position="134"/>
    </location>
</feature>
<reference evidence="7" key="1">
    <citation type="submission" date="2019-03" db="EMBL/GenBank/DDBJ databases">
        <title>Long read genome sequence of the mycoparasitic Pythium oligandrum ATCC 38472 isolated from sugarbeet rhizosphere.</title>
        <authorList>
            <person name="Gaulin E."/>
        </authorList>
    </citation>
    <scope>NUCLEOTIDE SEQUENCE</scope>
    <source>
        <strain evidence="7">ATCC 38472_TT</strain>
    </source>
</reference>
<proteinExistence type="predicted"/>
<keyword evidence="1" id="KW-0378">Hydrolase</keyword>
<keyword evidence="5" id="KW-0812">Transmembrane</keyword>
<dbReference type="InterPro" id="IPR009457">
    <property type="entry name" value="THH1/TOM1/TOM3_dom"/>
</dbReference>
<feature type="region of interest" description="Disordered" evidence="4">
    <location>
        <begin position="822"/>
        <end position="851"/>
    </location>
</feature>
<feature type="transmembrane region" description="Helical" evidence="5">
    <location>
        <begin position="46"/>
        <end position="67"/>
    </location>
</feature>
<feature type="coiled-coil region" evidence="3">
    <location>
        <begin position="736"/>
        <end position="763"/>
    </location>
</feature>
<gene>
    <name evidence="7" type="ORF">Poli38472_012237</name>
</gene>
<evidence type="ECO:0000259" key="6">
    <source>
        <dbReference type="Pfam" id="PF06454"/>
    </source>
</evidence>
<feature type="compositionally biased region" description="Acidic residues" evidence="4">
    <location>
        <begin position="839"/>
        <end position="848"/>
    </location>
</feature>
<sequence>MGVDAPFAASLRAQDAAMSLLYGPAVSAKPSDRDDGLVFLPQPSPFVGGVCVLLYLVLGLVALVRTLQMPKAPHRRRPDQLKRHQAFQRLLVVFAFVRSLSFLTLGLTRDVLNRLALCLFFSLVLLEVLFWIDIANPKRSTRSRRIWNAFLVANGLFYVVVIGLSALHLRSPPTVATDTDDQTPFEVFIARARDWDLIPVLLIALGSLASSLGLLYSTCKTRRRVGRVLQEAAIERLPARFNQRVETKLQRALSVTNVIMGICSALFLLRTIFYVQRPFSHRECGAIEDADTCILVGYGLTELVPCVLFLVLMWEVEPHLDLPSRRRSSLNVFAVARATETTPLLRERQRPPVLNTTLQESTSSSVYSRSLRSQRPSPLSSAVGGRGGSVIEEARRRLKRVLEESFGLRSEEESSRSYAYSDSLALEQSRVSSSHSHNELSSTFMWMSFQCFNLTLPSTSAVAVFLVLHRVSPDSKSPDGVESTEIGRTEVAYSKDPCFHILVPVEVEASGTLRATAYAVLNPSAMDDLDTQWLIGDALLPLSAYVSTNEHGEYGAVIPGTASVHEFFSPLSRTHSPGQLVARCEADIWKESSVLDRELYQHVTRAFVYVPSATTDSSNTPPRTKLLVEEELVESVYTWEIPYQLLQLIHADLLVQLDALKREIVDDNTSSTAPEPNRPVETVAYSYSDAKLKRSESLKAQEVSTRSRSAPSIGMLSEMILHIQDDALKRKNQRWRRELTHKMEEYIQEVETAILRYERAAQDGLTFKPSTMKANAGLSFVAVNLHQQLLTVGRGVPSDPRDIRQDEKTQDGQHYMRLMNTSFVETPVLPPHTTGSESPETEDEEGDDVVVPAPAPGPYEALRRRVISFDSAEQIVQLMNASDTNSGGLTLSREQCQLAESIVALGIDGIAFDSDVRAEIEAEEEPPVPGDRANSTTTATHDQAKPSNDESAQPSSVRSTPYCERSMYATTTVGAFAAHTYKFRKGGTRQMRAKLERIRRRLSKEAERPGSDLTVEGLEREYLELKWHIDRRLEVAFCQAMSALVTCFQQTLYVHLYEQQATEAMQVSQGLTYLEQLADVGFLFSVESLLSTYSKEAGMLGDMEAAVHELERVRIKFRPVATPRAAQFRVSVTSGQDGLVMELPLITCSPMSHRARSMHRVPGQDATTGAVYLNLTSEEQWTRLRRVLNGTISVVPVIFSQGMNEMQTVANTVGKDLLQKEINAENLVVLEKYTQSFLEWQQTRGERHLALLDVVGTELRQLREAIERAGRGKHMTILTLSSSIARLVGGGRVTCCKSAKDRTSMSLTLEEATLLVRTHGLRASDRDAFTTLLRTHGVRRENARKNIGRAQYCFNAFQNFLLPTDYQCPPGTGGGGSGLA</sequence>
<keyword evidence="5" id="KW-1133">Transmembrane helix</keyword>
<dbReference type="EMBL" id="SPLM01000005">
    <property type="protein sequence ID" value="TMW67121.1"/>
    <property type="molecule type" value="Genomic_DNA"/>
</dbReference>
<keyword evidence="3" id="KW-0175">Coiled coil</keyword>
<feature type="transmembrane region" description="Helical" evidence="5">
    <location>
        <begin position="252"/>
        <end position="275"/>
    </location>
</feature>
<keyword evidence="5" id="KW-0472">Membrane</keyword>
<feature type="compositionally biased region" description="Low complexity" evidence="4">
    <location>
        <begin position="361"/>
        <end position="381"/>
    </location>
</feature>
<evidence type="ECO:0000256" key="1">
    <source>
        <dbReference type="ARBA" id="ARBA00022801"/>
    </source>
</evidence>
<evidence type="ECO:0000256" key="3">
    <source>
        <dbReference type="SAM" id="Coils"/>
    </source>
</evidence>
<evidence type="ECO:0000313" key="8">
    <source>
        <dbReference type="Proteomes" id="UP000794436"/>
    </source>
</evidence>
<accession>A0A8K1CR28</accession>
<dbReference type="Pfam" id="PF06454">
    <property type="entry name" value="THH1_TOM1-3_dom"/>
    <property type="match status" value="1"/>
</dbReference>
<organism evidence="7 8">
    <name type="scientific">Pythium oligandrum</name>
    <name type="common">Mycoparasitic fungus</name>
    <dbReference type="NCBI Taxonomy" id="41045"/>
    <lineage>
        <taxon>Eukaryota</taxon>
        <taxon>Sar</taxon>
        <taxon>Stramenopiles</taxon>
        <taxon>Oomycota</taxon>
        <taxon>Peronosporomycetes</taxon>
        <taxon>Pythiales</taxon>
        <taxon>Pythiaceae</taxon>
        <taxon>Pythium</taxon>
    </lineage>
</organism>
<feature type="region of interest" description="Disordered" evidence="4">
    <location>
        <begin position="350"/>
        <end position="386"/>
    </location>
</feature>
<evidence type="ECO:0000256" key="5">
    <source>
        <dbReference type="SAM" id="Phobius"/>
    </source>
</evidence>
<dbReference type="GO" id="GO:0016316">
    <property type="term" value="F:phosphatidylinositol-3,4-bisphosphate 4-phosphatase activity"/>
    <property type="evidence" value="ECO:0007669"/>
    <property type="project" value="InterPro"/>
</dbReference>
<feature type="transmembrane region" description="Helical" evidence="5">
    <location>
        <begin position="87"/>
        <end position="108"/>
    </location>
</feature>
<feature type="compositionally biased region" description="Polar residues" evidence="4">
    <location>
        <begin position="949"/>
        <end position="959"/>
    </location>
</feature>
<protein>
    <recommendedName>
        <fullName evidence="6">THH1/TOM1/TOM3 domain-containing protein</fullName>
    </recommendedName>
</protein>
<feature type="domain" description="THH1/TOM1/TOM3" evidence="6">
    <location>
        <begin position="92"/>
        <end position="318"/>
    </location>
</feature>
<keyword evidence="8" id="KW-1185">Reference proteome</keyword>
<feature type="transmembrane region" description="Helical" evidence="5">
    <location>
        <begin position="197"/>
        <end position="217"/>
    </location>
</feature>
<comment type="caution">
    <text evidence="7">The sequence shown here is derived from an EMBL/GenBank/DDBJ whole genome shotgun (WGS) entry which is preliminary data.</text>
</comment>
<evidence type="ECO:0000256" key="4">
    <source>
        <dbReference type="SAM" id="MobiDB-lite"/>
    </source>
</evidence>
<dbReference type="OrthoDB" id="159395at2759"/>
<keyword evidence="2" id="KW-0443">Lipid metabolism</keyword>
<evidence type="ECO:0000256" key="2">
    <source>
        <dbReference type="ARBA" id="ARBA00023098"/>
    </source>
</evidence>
<feature type="region of interest" description="Disordered" evidence="4">
    <location>
        <begin position="921"/>
        <end position="960"/>
    </location>
</feature>
<feature type="transmembrane region" description="Helical" evidence="5">
    <location>
        <begin position="146"/>
        <end position="167"/>
    </location>
</feature>
<evidence type="ECO:0000313" key="7">
    <source>
        <dbReference type="EMBL" id="TMW67121.1"/>
    </source>
</evidence>
<dbReference type="GO" id="GO:0005737">
    <property type="term" value="C:cytoplasm"/>
    <property type="evidence" value="ECO:0007669"/>
    <property type="project" value="TreeGrafter"/>
</dbReference>